<name>A0A2N3I8F5_9BACT</name>
<dbReference type="CDD" id="cd04725">
    <property type="entry name" value="OMP_decarboxylase_like"/>
    <property type="match status" value="1"/>
</dbReference>
<organism evidence="9 10">
    <name type="scientific">Raineya orbicola</name>
    <dbReference type="NCBI Taxonomy" id="2016530"/>
    <lineage>
        <taxon>Bacteria</taxon>
        <taxon>Pseudomonadati</taxon>
        <taxon>Bacteroidota</taxon>
        <taxon>Cytophagia</taxon>
        <taxon>Cytophagales</taxon>
        <taxon>Raineyaceae</taxon>
        <taxon>Raineya</taxon>
    </lineage>
</organism>
<dbReference type="SUPFAM" id="SSF51366">
    <property type="entry name" value="Ribulose-phoshate binding barrel"/>
    <property type="match status" value="1"/>
</dbReference>
<evidence type="ECO:0000256" key="3">
    <source>
        <dbReference type="ARBA" id="ARBA00022793"/>
    </source>
</evidence>
<comment type="similarity">
    <text evidence="2">Belongs to the OMP decarboxylase family. Type 2 subfamily.</text>
</comment>
<evidence type="ECO:0000256" key="5">
    <source>
        <dbReference type="ARBA" id="ARBA00023239"/>
    </source>
</evidence>
<dbReference type="InterPro" id="IPR011995">
    <property type="entry name" value="OMPdecase_type-2"/>
</dbReference>
<evidence type="ECO:0000256" key="4">
    <source>
        <dbReference type="ARBA" id="ARBA00022975"/>
    </source>
</evidence>
<dbReference type="Gene3D" id="3.20.20.70">
    <property type="entry name" value="Aldolase class I"/>
    <property type="match status" value="1"/>
</dbReference>
<keyword evidence="4" id="KW-0665">Pyrimidine biosynthesis</keyword>
<evidence type="ECO:0000256" key="7">
    <source>
        <dbReference type="NCBIfam" id="TIGR02127"/>
    </source>
</evidence>
<dbReference type="RefSeq" id="WP_101359617.1">
    <property type="nucleotide sequence ID" value="NZ_NKXO01000046.1"/>
</dbReference>
<reference evidence="9 10" key="1">
    <citation type="submission" date="2017-06" db="EMBL/GenBank/DDBJ databases">
        <title>Raineya orbicola gen. nov., sp. nov. a slightly thermophilic bacterium of the phylum Bacteroidetes and the description of Raineyaceae fam. nov.</title>
        <authorList>
            <person name="Albuquerque L."/>
            <person name="Polonia A.R.M."/>
            <person name="Barroso C."/>
            <person name="Froufe H.J.C."/>
            <person name="Lage O."/>
            <person name="Lobo-Da-Cunha A."/>
            <person name="Egas C."/>
            <person name="Da Costa M.S."/>
        </authorList>
    </citation>
    <scope>NUCLEOTIDE SEQUENCE [LARGE SCALE GENOMIC DNA]</scope>
    <source>
        <strain evidence="9 10">SPSPC-11</strain>
    </source>
</reference>
<feature type="domain" description="Orotidine 5'-phosphate decarboxylase" evidence="8">
    <location>
        <begin position="16"/>
        <end position="252"/>
    </location>
</feature>
<dbReference type="NCBIfam" id="TIGR02127">
    <property type="entry name" value="pyrF_sub2"/>
    <property type="match status" value="1"/>
</dbReference>
<comment type="caution">
    <text evidence="9">The sequence shown here is derived from an EMBL/GenBank/DDBJ whole genome shotgun (WGS) entry which is preliminary data.</text>
</comment>
<dbReference type="EC" id="4.1.1.23" evidence="7"/>
<evidence type="ECO:0000313" key="9">
    <source>
        <dbReference type="EMBL" id="PKQ66560.1"/>
    </source>
</evidence>
<dbReference type="Pfam" id="PF00215">
    <property type="entry name" value="OMPdecase"/>
    <property type="match status" value="1"/>
</dbReference>
<dbReference type="InterPro" id="IPR013785">
    <property type="entry name" value="Aldolase_TIM"/>
</dbReference>
<comment type="catalytic activity">
    <reaction evidence="6">
        <text>orotidine 5'-phosphate + H(+) = UMP + CO2</text>
        <dbReference type="Rhea" id="RHEA:11596"/>
        <dbReference type="ChEBI" id="CHEBI:15378"/>
        <dbReference type="ChEBI" id="CHEBI:16526"/>
        <dbReference type="ChEBI" id="CHEBI:57538"/>
        <dbReference type="ChEBI" id="CHEBI:57865"/>
        <dbReference type="EC" id="4.1.1.23"/>
    </reaction>
</comment>
<dbReference type="AlphaFoldDB" id="A0A2N3I8F5"/>
<comment type="pathway">
    <text evidence="1">Pyrimidine metabolism; UMP biosynthesis via de novo pathway; UMP from orotate: step 2/2.</text>
</comment>
<dbReference type="Proteomes" id="UP000233387">
    <property type="component" value="Unassembled WGS sequence"/>
</dbReference>
<dbReference type="InterPro" id="IPR001754">
    <property type="entry name" value="OMPdeCOase_dom"/>
</dbReference>
<dbReference type="PANTHER" id="PTHR43375">
    <property type="entry name" value="OROTIDINE 5'-PHOSPHATE DECARBOXYLASE"/>
    <property type="match status" value="1"/>
</dbReference>
<evidence type="ECO:0000256" key="6">
    <source>
        <dbReference type="ARBA" id="ARBA00049157"/>
    </source>
</evidence>
<dbReference type="PANTHER" id="PTHR43375:SF1">
    <property type="entry name" value="OROTIDINE 5'-PHOSPHATE DECARBOXYLASE"/>
    <property type="match status" value="1"/>
</dbReference>
<evidence type="ECO:0000256" key="1">
    <source>
        <dbReference type="ARBA" id="ARBA00004861"/>
    </source>
</evidence>
<gene>
    <name evidence="9" type="ORF">Rain11_2355</name>
</gene>
<dbReference type="GO" id="GO:0006207">
    <property type="term" value="P:'de novo' pyrimidine nucleobase biosynthetic process"/>
    <property type="evidence" value="ECO:0007669"/>
    <property type="project" value="InterPro"/>
</dbReference>
<keyword evidence="10" id="KW-1185">Reference proteome</keyword>
<dbReference type="UniPathway" id="UPA00070">
    <property type="reaction ID" value="UER00120"/>
</dbReference>
<protein>
    <recommendedName>
        <fullName evidence="7">Orotidine-5'-phosphate decarboxylase</fullName>
        <ecNumber evidence="7">4.1.1.23</ecNumber>
    </recommendedName>
</protein>
<accession>A0A2N3I8F5</accession>
<keyword evidence="3" id="KW-0210">Decarboxylase</keyword>
<dbReference type="SMART" id="SM00934">
    <property type="entry name" value="OMPdecase"/>
    <property type="match status" value="1"/>
</dbReference>
<dbReference type="EMBL" id="NKXO01000046">
    <property type="protein sequence ID" value="PKQ66560.1"/>
    <property type="molecule type" value="Genomic_DNA"/>
</dbReference>
<dbReference type="InterPro" id="IPR011060">
    <property type="entry name" value="RibuloseP-bd_barrel"/>
</dbReference>
<evidence type="ECO:0000256" key="2">
    <source>
        <dbReference type="ARBA" id="ARBA00008847"/>
    </source>
</evidence>
<proteinExistence type="inferred from homology"/>
<evidence type="ECO:0000259" key="8">
    <source>
        <dbReference type="SMART" id="SM00934"/>
    </source>
</evidence>
<evidence type="ECO:0000313" key="10">
    <source>
        <dbReference type="Proteomes" id="UP000233387"/>
    </source>
</evidence>
<dbReference type="GO" id="GO:0004590">
    <property type="term" value="F:orotidine-5'-phosphate decarboxylase activity"/>
    <property type="evidence" value="ECO:0007669"/>
    <property type="project" value="UniProtKB-UniRule"/>
</dbReference>
<keyword evidence="5" id="KW-0456">Lyase</keyword>
<dbReference type="OrthoDB" id="9808470at2"/>
<dbReference type="GO" id="GO:0044205">
    <property type="term" value="P:'de novo' UMP biosynthetic process"/>
    <property type="evidence" value="ECO:0007669"/>
    <property type="project" value="UniProtKB-UniPathway"/>
</dbReference>
<sequence>MNYKQIQKAIQAKKSFLCVGLDSDVNKLPASLPKNATGMLAFNKAIIEATLPFAIAYKINTAFYEALGAEGWEVMEKTLEFLPKDVFKIADAKRGDIGNTSKLYAKAFFETLAFDALTIAPYMGEDSVKPFLEYENKWVILLALTSNTGSQDFEMLKLSNERYLYEEVLLKSQEWANHEKMMYVVGATQSEKFQEIRKLAPHHFLLVPGVGTQGGNLEQVIEYGKNEAGGLLINVSRDILFASQANDFAEKANQRAEFWQKQMREKLTSVFQKN</sequence>